<organism evidence="7 8">
    <name type="scientific">Amycolatopsis carbonis</name>
    <dbReference type="NCBI Taxonomy" id="715471"/>
    <lineage>
        <taxon>Bacteria</taxon>
        <taxon>Bacillati</taxon>
        <taxon>Actinomycetota</taxon>
        <taxon>Actinomycetes</taxon>
        <taxon>Pseudonocardiales</taxon>
        <taxon>Pseudonocardiaceae</taxon>
        <taxon>Amycolatopsis</taxon>
    </lineage>
</organism>
<accession>A0A9Y2IH37</accession>
<dbReference type="KEGG" id="acab:QRX50_47465"/>
<dbReference type="EMBL" id="CP127294">
    <property type="protein sequence ID" value="WIX78891.1"/>
    <property type="molecule type" value="Genomic_DNA"/>
</dbReference>
<sequence length="101" mass="10564">MSRPFANGAQPERTGLAWRRTALSAAACAVLLLGASVRNEGTWDIIPAVFAALTALALAGIGRHRERSLRTDPEPPALKPVLPAVVATLCCATAVSLLVTY</sequence>
<protein>
    <submittedName>
        <fullName evidence="7">DUF202 domain-containing protein</fullName>
    </submittedName>
</protein>
<feature type="transmembrane region" description="Helical" evidence="5">
    <location>
        <begin position="21"/>
        <end position="37"/>
    </location>
</feature>
<evidence type="ECO:0000256" key="2">
    <source>
        <dbReference type="ARBA" id="ARBA00022692"/>
    </source>
</evidence>
<evidence type="ECO:0000259" key="6">
    <source>
        <dbReference type="Pfam" id="PF02656"/>
    </source>
</evidence>
<feature type="transmembrane region" description="Helical" evidence="5">
    <location>
        <begin position="43"/>
        <end position="61"/>
    </location>
</feature>
<dbReference type="InterPro" id="IPR003807">
    <property type="entry name" value="DUF202"/>
</dbReference>
<keyword evidence="4 5" id="KW-0472">Membrane</keyword>
<evidence type="ECO:0000256" key="5">
    <source>
        <dbReference type="SAM" id="Phobius"/>
    </source>
</evidence>
<reference evidence="7 8" key="1">
    <citation type="submission" date="2023-06" db="EMBL/GenBank/DDBJ databases">
        <authorList>
            <person name="Oyuntsetseg B."/>
            <person name="Kim S.B."/>
        </authorList>
    </citation>
    <scope>NUCLEOTIDE SEQUENCE [LARGE SCALE GENOMIC DNA]</scope>
    <source>
        <strain evidence="7 8">2-15</strain>
    </source>
</reference>
<keyword evidence="8" id="KW-1185">Reference proteome</keyword>
<evidence type="ECO:0000256" key="3">
    <source>
        <dbReference type="ARBA" id="ARBA00022989"/>
    </source>
</evidence>
<gene>
    <name evidence="7" type="ORF">QRX50_47465</name>
</gene>
<dbReference type="GO" id="GO:0012505">
    <property type="term" value="C:endomembrane system"/>
    <property type="evidence" value="ECO:0007669"/>
    <property type="project" value="UniProtKB-SubCell"/>
</dbReference>
<proteinExistence type="predicted"/>
<evidence type="ECO:0000256" key="1">
    <source>
        <dbReference type="ARBA" id="ARBA00004127"/>
    </source>
</evidence>
<evidence type="ECO:0000313" key="8">
    <source>
        <dbReference type="Proteomes" id="UP001236014"/>
    </source>
</evidence>
<feature type="domain" description="DUF202" evidence="6">
    <location>
        <begin position="7"/>
        <end position="66"/>
    </location>
</feature>
<keyword evidence="2 5" id="KW-0812">Transmembrane</keyword>
<dbReference type="AlphaFoldDB" id="A0A9Y2IH37"/>
<dbReference type="RefSeq" id="WP_285969592.1">
    <property type="nucleotide sequence ID" value="NZ_CP127294.1"/>
</dbReference>
<name>A0A9Y2IH37_9PSEU</name>
<dbReference type="Pfam" id="PF02656">
    <property type="entry name" value="DUF202"/>
    <property type="match status" value="1"/>
</dbReference>
<dbReference type="Proteomes" id="UP001236014">
    <property type="component" value="Chromosome"/>
</dbReference>
<evidence type="ECO:0000313" key="7">
    <source>
        <dbReference type="EMBL" id="WIX78891.1"/>
    </source>
</evidence>
<comment type="subcellular location">
    <subcellularLocation>
        <location evidence="1">Endomembrane system</location>
        <topology evidence="1">Multi-pass membrane protein</topology>
    </subcellularLocation>
</comment>
<evidence type="ECO:0000256" key="4">
    <source>
        <dbReference type="ARBA" id="ARBA00023136"/>
    </source>
</evidence>
<keyword evidence="3 5" id="KW-1133">Transmembrane helix</keyword>